<evidence type="ECO:0000313" key="2">
    <source>
        <dbReference type="EMBL" id="NGZ88921.1"/>
    </source>
</evidence>
<dbReference type="AlphaFoldDB" id="A0A967AEB0"/>
<dbReference type="EMBL" id="JAANAS010000002">
    <property type="protein sequence ID" value="NGZ88921.1"/>
    <property type="molecule type" value="Genomic_DNA"/>
</dbReference>
<evidence type="ECO:0000256" key="1">
    <source>
        <dbReference type="SAM" id="SignalP"/>
    </source>
</evidence>
<sequence>MKKVFFIAMYLVVFGAFAQLQTPEPSTSTKIVQTIGLTEFQLEYARPSAKDRAVFGNLVPYGKKWRTGANLNTLIEFDDAIIFGGQEVKAGKYAIFSKPKPDQWKVYLYSDTDNWGLPEKWEEDKVVAVAQVNRKEINNFIETFSINFNSITTNTAHLQLEWENTRVDIPIEVPTDLKVEASIKEVMANEPEARDYYQAAAYYFETKKDLDQAKDWIDTAMKQMHEKPFWMLRLQSLIHAEAGNKKSAIKLAKESMKAAEKAGNDDYVKMNKDSLKEWGA</sequence>
<dbReference type="InterPro" id="IPR021314">
    <property type="entry name" value="DUF2911"/>
</dbReference>
<proteinExistence type="predicted"/>
<gene>
    <name evidence="2" type="ORF">G7034_01485</name>
</gene>
<organism evidence="2 3">
    <name type="scientific">Psychroflexus maritimus</name>
    <dbReference type="NCBI Taxonomy" id="2714865"/>
    <lineage>
        <taxon>Bacteria</taxon>
        <taxon>Pseudomonadati</taxon>
        <taxon>Bacteroidota</taxon>
        <taxon>Flavobacteriia</taxon>
        <taxon>Flavobacteriales</taxon>
        <taxon>Flavobacteriaceae</taxon>
        <taxon>Psychroflexus</taxon>
    </lineage>
</organism>
<dbReference type="Proteomes" id="UP000643701">
    <property type="component" value="Unassembled WGS sequence"/>
</dbReference>
<feature type="signal peptide" evidence="1">
    <location>
        <begin position="1"/>
        <end position="18"/>
    </location>
</feature>
<protein>
    <submittedName>
        <fullName evidence="2">DUF2911 domain-containing protein</fullName>
    </submittedName>
</protein>
<dbReference type="RefSeq" id="WP_166399190.1">
    <property type="nucleotide sequence ID" value="NZ_JAANAS010000002.1"/>
</dbReference>
<name>A0A967AEB0_9FLAO</name>
<reference evidence="2" key="1">
    <citation type="submission" date="2020-03" db="EMBL/GenBank/DDBJ databases">
        <title>Psychroflexus Maritimus sp. nov., isolate from marine sediment.</title>
        <authorList>
            <person name="Zhong Y.-L."/>
        </authorList>
    </citation>
    <scope>NUCLEOTIDE SEQUENCE</scope>
    <source>
        <strain evidence="2">C1</strain>
    </source>
</reference>
<evidence type="ECO:0000313" key="3">
    <source>
        <dbReference type="Proteomes" id="UP000643701"/>
    </source>
</evidence>
<comment type="caution">
    <text evidence="2">The sequence shown here is derived from an EMBL/GenBank/DDBJ whole genome shotgun (WGS) entry which is preliminary data.</text>
</comment>
<keyword evidence="1" id="KW-0732">Signal</keyword>
<dbReference type="Pfam" id="PF11138">
    <property type="entry name" value="DUF2911"/>
    <property type="match status" value="1"/>
</dbReference>
<accession>A0A967AEB0</accession>
<feature type="chain" id="PRO_5038121786" evidence="1">
    <location>
        <begin position="19"/>
        <end position="280"/>
    </location>
</feature>
<keyword evidence="3" id="KW-1185">Reference proteome</keyword>